<accession>A0ABQ5NR90</accession>
<evidence type="ECO:0000256" key="4">
    <source>
        <dbReference type="ARBA" id="ARBA00023136"/>
    </source>
</evidence>
<sequence>MEWRPQAPADWPAGVAAGAALALPLLAGTAAGHPAAGAALTLPALLVVMPLPAEAALRERTRRLGARTAAITVAGLYTFLAGGNVWALVPAIAVASAAGAVLPRVGNTAGLAMVLVGITGPVEGFGIPALPQLAGSLWGAVLLLARRGPKNPLPYRRPDRTRQDWLHAARLALLLGTASAVMAALHRLSGEAHWLLTGILLSLRPTPEATWTRARQRITGNTLGGIAAALVLLTHPGPWAVTAVVAVTGTLAYALRPANYLYWCLAFPLFLLLITDFDRPTPWYAAAVRAGLVLAGALVSIAASRHLWPPDQPPETRPGRP</sequence>
<comment type="subcellular location">
    <subcellularLocation>
        <location evidence="1">Membrane</location>
        <topology evidence="1">Multi-pass membrane protein</topology>
    </subcellularLocation>
</comment>
<keyword evidence="8" id="KW-1185">Reference proteome</keyword>
<dbReference type="InterPro" id="IPR049453">
    <property type="entry name" value="Memb_transporter_dom"/>
</dbReference>
<gene>
    <name evidence="7" type="ORF">SYYSPA8_01240</name>
</gene>
<dbReference type="RefSeq" id="WP_323444987.1">
    <property type="nucleotide sequence ID" value="NZ_BSBI01000001.1"/>
</dbReference>
<comment type="caution">
    <text evidence="7">The sequence shown here is derived from an EMBL/GenBank/DDBJ whole genome shotgun (WGS) entry which is preliminary data.</text>
</comment>
<organism evidence="7 8">
    <name type="scientific">Streptomyces yaizuensis</name>
    <dbReference type="NCBI Taxonomy" id="2989713"/>
    <lineage>
        <taxon>Bacteria</taxon>
        <taxon>Bacillati</taxon>
        <taxon>Actinomycetota</taxon>
        <taxon>Actinomycetes</taxon>
        <taxon>Kitasatosporales</taxon>
        <taxon>Streptomycetaceae</taxon>
        <taxon>Streptomyces</taxon>
    </lineage>
</organism>
<feature type="transmembrane region" description="Helical" evidence="5">
    <location>
        <begin position="69"/>
        <end position="102"/>
    </location>
</feature>
<evidence type="ECO:0000259" key="6">
    <source>
        <dbReference type="Pfam" id="PF13515"/>
    </source>
</evidence>
<feature type="transmembrane region" description="Helical" evidence="5">
    <location>
        <begin position="283"/>
        <end position="303"/>
    </location>
</feature>
<evidence type="ECO:0000256" key="5">
    <source>
        <dbReference type="SAM" id="Phobius"/>
    </source>
</evidence>
<keyword evidence="2 5" id="KW-0812">Transmembrane</keyword>
<feature type="transmembrane region" description="Helical" evidence="5">
    <location>
        <begin position="260"/>
        <end position="277"/>
    </location>
</feature>
<keyword evidence="3 5" id="KW-1133">Transmembrane helix</keyword>
<feature type="transmembrane region" description="Helical" evidence="5">
    <location>
        <begin position="37"/>
        <end position="57"/>
    </location>
</feature>
<keyword evidence="4 5" id="KW-0472">Membrane</keyword>
<evidence type="ECO:0000313" key="8">
    <source>
        <dbReference type="Proteomes" id="UP001291653"/>
    </source>
</evidence>
<dbReference type="EMBL" id="BSBI01000001">
    <property type="protein sequence ID" value="GLF92867.1"/>
    <property type="molecule type" value="Genomic_DNA"/>
</dbReference>
<evidence type="ECO:0000256" key="1">
    <source>
        <dbReference type="ARBA" id="ARBA00004141"/>
    </source>
</evidence>
<feature type="domain" description="Integral membrane bound transporter" evidence="6">
    <location>
        <begin position="181"/>
        <end position="302"/>
    </location>
</feature>
<evidence type="ECO:0000256" key="2">
    <source>
        <dbReference type="ARBA" id="ARBA00022692"/>
    </source>
</evidence>
<evidence type="ECO:0000313" key="7">
    <source>
        <dbReference type="EMBL" id="GLF92867.1"/>
    </source>
</evidence>
<evidence type="ECO:0000256" key="3">
    <source>
        <dbReference type="ARBA" id="ARBA00022989"/>
    </source>
</evidence>
<name>A0ABQ5NR90_9ACTN</name>
<feature type="transmembrane region" description="Helical" evidence="5">
    <location>
        <begin position="122"/>
        <end position="145"/>
    </location>
</feature>
<reference evidence="7 8" key="1">
    <citation type="submission" date="2022-10" db="EMBL/GenBank/DDBJ databases">
        <title>Draft genome sequence of Streptomyces sp. YSPA8.</title>
        <authorList>
            <person name="Moriuchi R."/>
            <person name="Dohra H."/>
            <person name="Yamamura H."/>
            <person name="Kodani S."/>
        </authorList>
    </citation>
    <scope>NUCLEOTIDE SEQUENCE [LARGE SCALE GENOMIC DNA]</scope>
    <source>
        <strain evidence="7 8">YSPA8</strain>
    </source>
</reference>
<feature type="transmembrane region" description="Helical" evidence="5">
    <location>
        <begin position="165"/>
        <end position="185"/>
    </location>
</feature>
<protein>
    <submittedName>
        <fullName evidence="7">FUSC family protein</fullName>
    </submittedName>
</protein>
<dbReference type="Pfam" id="PF13515">
    <property type="entry name" value="FUSC_2"/>
    <property type="match status" value="1"/>
</dbReference>
<proteinExistence type="predicted"/>
<dbReference type="Proteomes" id="UP001291653">
    <property type="component" value="Unassembled WGS sequence"/>
</dbReference>